<dbReference type="RefSeq" id="WP_154824674.1">
    <property type="nucleotide sequence ID" value="NZ_JACRTL010000001.1"/>
</dbReference>
<evidence type="ECO:0000256" key="1">
    <source>
        <dbReference type="ARBA" id="ARBA00022491"/>
    </source>
</evidence>
<dbReference type="Proteomes" id="UP000632659">
    <property type="component" value="Unassembled WGS sequence"/>
</dbReference>
<comment type="caution">
    <text evidence="6">The sequence shown here is derived from an EMBL/GenBank/DDBJ whole genome shotgun (WGS) entry which is preliminary data.</text>
</comment>
<dbReference type="CDD" id="cd01392">
    <property type="entry name" value="HTH_LacI"/>
    <property type="match status" value="1"/>
</dbReference>
<dbReference type="PANTHER" id="PTHR30146:SF148">
    <property type="entry name" value="HTH-TYPE TRANSCRIPTIONAL REPRESSOR PURR-RELATED"/>
    <property type="match status" value="1"/>
</dbReference>
<protein>
    <submittedName>
        <fullName evidence="6">LacI family DNA-binding transcriptional regulator</fullName>
    </submittedName>
</protein>
<accession>A0A8J6NYS2</accession>
<evidence type="ECO:0000313" key="7">
    <source>
        <dbReference type="Proteomes" id="UP000632659"/>
    </source>
</evidence>
<evidence type="ECO:0000256" key="4">
    <source>
        <dbReference type="ARBA" id="ARBA00023163"/>
    </source>
</evidence>
<keyword evidence="4" id="KW-0804">Transcription</keyword>
<proteinExistence type="predicted"/>
<dbReference type="InterPro" id="IPR001761">
    <property type="entry name" value="Peripla_BP/Lac1_sug-bd_dom"/>
</dbReference>
<dbReference type="SUPFAM" id="SSF47413">
    <property type="entry name" value="lambda repressor-like DNA-binding domains"/>
    <property type="match status" value="1"/>
</dbReference>
<dbReference type="EMBL" id="JACRTL010000001">
    <property type="protein sequence ID" value="MBC8609771.1"/>
    <property type="molecule type" value="Genomic_DNA"/>
</dbReference>
<dbReference type="InterPro" id="IPR028082">
    <property type="entry name" value="Peripla_BP_I"/>
</dbReference>
<dbReference type="PANTHER" id="PTHR30146">
    <property type="entry name" value="LACI-RELATED TRANSCRIPTIONAL REPRESSOR"/>
    <property type="match status" value="1"/>
</dbReference>
<keyword evidence="3 6" id="KW-0238">DNA-binding</keyword>
<keyword evidence="2" id="KW-0805">Transcription regulation</keyword>
<reference evidence="6" key="1">
    <citation type="submission" date="2020-08" db="EMBL/GenBank/DDBJ databases">
        <title>Genome public.</title>
        <authorList>
            <person name="Liu C."/>
            <person name="Sun Q."/>
        </authorList>
    </citation>
    <scope>NUCLEOTIDE SEQUENCE</scope>
    <source>
        <strain evidence="6">NSJ-15</strain>
    </source>
</reference>
<evidence type="ECO:0000256" key="3">
    <source>
        <dbReference type="ARBA" id="ARBA00023125"/>
    </source>
</evidence>
<dbReference type="Gene3D" id="3.40.50.2300">
    <property type="match status" value="2"/>
</dbReference>
<dbReference type="GO" id="GO:0003700">
    <property type="term" value="F:DNA-binding transcription factor activity"/>
    <property type="evidence" value="ECO:0007669"/>
    <property type="project" value="TreeGrafter"/>
</dbReference>
<name>A0A8J6NYS2_9FIRM</name>
<feature type="domain" description="HTH lacI-type" evidence="5">
    <location>
        <begin position="2"/>
        <end position="56"/>
    </location>
</feature>
<dbReference type="InterPro" id="IPR000843">
    <property type="entry name" value="HTH_LacI"/>
</dbReference>
<dbReference type="SMART" id="SM00354">
    <property type="entry name" value="HTH_LACI"/>
    <property type="match status" value="1"/>
</dbReference>
<dbReference type="GO" id="GO:0000976">
    <property type="term" value="F:transcription cis-regulatory region binding"/>
    <property type="evidence" value="ECO:0007669"/>
    <property type="project" value="TreeGrafter"/>
</dbReference>
<dbReference type="AlphaFoldDB" id="A0A8J6NYS2"/>
<keyword evidence="1" id="KW-0678">Repressor</keyword>
<organism evidence="6 7">
    <name type="scientific">Massiliimalia timonensis</name>
    <dbReference type="NCBI Taxonomy" id="1987501"/>
    <lineage>
        <taxon>Bacteria</taxon>
        <taxon>Bacillati</taxon>
        <taxon>Bacillota</taxon>
        <taxon>Clostridia</taxon>
        <taxon>Eubacteriales</taxon>
        <taxon>Oscillospiraceae</taxon>
        <taxon>Massiliimalia</taxon>
    </lineage>
</organism>
<dbReference type="CDD" id="cd06267">
    <property type="entry name" value="PBP1_LacI_sugar_binding-like"/>
    <property type="match status" value="1"/>
</dbReference>
<dbReference type="SUPFAM" id="SSF53822">
    <property type="entry name" value="Periplasmic binding protein-like I"/>
    <property type="match status" value="1"/>
</dbReference>
<evidence type="ECO:0000256" key="2">
    <source>
        <dbReference type="ARBA" id="ARBA00023015"/>
    </source>
</evidence>
<keyword evidence="7" id="KW-1185">Reference proteome</keyword>
<dbReference type="Pfam" id="PF00532">
    <property type="entry name" value="Peripla_BP_1"/>
    <property type="match status" value="1"/>
</dbReference>
<dbReference type="PROSITE" id="PS00356">
    <property type="entry name" value="HTH_LACI_1"/>
    <property type="match status" value="1"/>
</dbReference>
<sequence length="336" mass="37513">MITIKDIANLAGVSVGTVSNVINGTKNVSSTKRQLVEQAIQQLNYVPNSIARTLKTKVSKTIGLIVPDISNPFYSELAKGVEDHLNEYGYALFVCNKYRTAEKERQYLDSLVEKNSDGIIVVKPMLEQEDLERYGKRCNLILIDTDLSPNDYFGVINVDDDASAYQLTELIYNMNHRKIAYFYGAQGARSDSQRFNGYKKCMEEHGIFSQDLVYDCGSYDIQGGYYMANEMFGQGNFPTAVFASNDMIAIGVIQSAFDHGLQIPQDISVVGCDDISISACLRPTLTTISRPKYQMGAVSAQLITDSLLKQKPFYFKEMLLTSNLMVRQSLGPPKIK</sequence>
<dbReference type="PRINTS" id="PR00036">
    <property type="entry name" value="HTHLACI"/>
</dbReference>
<dbReference type="Pfam" id="PF00356">
    <property type="entry name" value="LacI"/>
    <property type="match status" value="1"/>
</dbReference>
<evidence type="ECO:0000259" key="5">
    <source>
        <dbReference type="PROSITE" id="PS50932"/>
    </source>
</evidence>
<gene>
    <name evidence="6" type="ORF">H8702_01375</name>
</gene>
<dbReference type="InterPro" id="IPR010982">
    <property type="entry name" value="Lambda_DNA-bd_dom_sf"/>
</dbReference>
<dbReference type="PROSITE" id="PS50932">
    <property type="entry name" value="HTH_LACI_2"/>
    <property type="match status" value="1"/>
</dbReference>
<dbReference type="Gene3D" id="1.10.260.40">
    <property type="entry name" value="lambda repressor-like DNA-binding domains"/>
    <property type="match status" value="1"/>
</dbReference>
<evidence type="ECO:0000313" key="6">
    <source>
        <dbReference type="EMBL" id="MBC8609771.1"/>
    </source>
</evidence>